<evidence type="ECO:0000313" key="1">
    <source>
        <dbReference type="EMBL" id="MBB4194857.1"/>
    </source>
</evidence>
<name>A0A7W6QC77_9HYPH</name>
<sequence length="206" mass="22726">MRNVSHRALPRGKIWGKIGFPVSPALCHSSPMPVSSKRTPSSDPHRSLRAVTIPNPYFSPAHDGEAGNPRTIPAIVNIRESAITMLASRGRIDAAQLAAATRFRALWEAMCRSTRAVDYGREPVDGGTHADPIGHRQMHAAEQLRRIRPLLGDKGYRLVSRICGEGYSLGEIVGPGASKRAKLKAARDLREFLDLLCEFWNLSTRR</sequence>
<organism evidence="1 2">
    <name type="scientific">Rhizobium aethiopicum</name>
    <dbReference type="NCBI Taxonomy" id="1138170"/>
    <lineage>
        <taxon>Bacteria</taxon>
        <taxon>Pseudomonadati</taxon>
        <taxon>Pseudomonadota</taxon>
        <taxon>Alphaproteobacteria</taxon>
        <taxon>Hyphomicrobiales</taxon>
        <taxon>Rhizobiaceae</taxon>
        <taxon>Rhizobium/Agrobacterium group</taxon>
        <taxon>Rhizobium</taxon>
    </lineage>
</organism>
<evidence type="ECO:0000313" key="2">
    <source>
        <dbReference type="Proteomes" id="UP000524492"/>
    </source>
</evidence>
<dbReference type="EMBL" id="JACIFV010000023">
    <property type="protein sequence ID" value="MBB4194857.1"/>
    <property type="molecule type" value="Genomic_DNA"/>
</dbReference>
<dbReference type="AlphaFoldDB" id="A0A7W6QC77"/>
<proteinExistence type="predicted"/>
<reference evidence="1 2" key="1">
    <citation type="submission" date="2020-08" db="EMBL/GenBank/DDBJ databases">
        <title>Genomic Encyclopedia of Type Strains, Phase IV (KMG-V): Genome sequencing to study the core and pangenomes of soil and plant-associated prokaryotes.</title>
        <authorList>
            <person name="Whitman W."/>
        </authorList>
    </citation>
    <scope>NUCLEOTIDE SEQUENCE [LARGE SCALE GENOMIC DNA]</scope>
    <source>
        <strain evidence="1 2">SEMIA 4074</strain>
    </source>
</reference>
<gene>
    <name evidence="1" type="ORF">GGD53_005040</name>
</gene>
<protein>
    <submittedName>
        <fullName evidence="1">Uncharacterized protein</fullName>
    </submittedName>
</protein>
<keyword evidence="2" id="KW-1185">Reference proteome</keyword>
<dbReference type="Proteomes" id="UP000524492">
    <property type="component" value="Unassembled WGS sequence"/>
</dbReference>
<accession>A0A7W6QC77</accession>
<comment type="caution">
    <text evidence="1">The sequence shown here is derived from an EMBL/GenBank/DDBJ whole genome shotgun (WGS) entry which is preliminary data.</text>
</comment>